<proteinExistence type="inferred from homology"/>
<dbReference type="GO" id="GO:0048367">
    <property type="term" value="P:shoot system development"/>
    <property type="evidence" value="ECO:0007669"/>
    <property type="project" value="UniProtKB-ARBA"/>
</dbReference>
<dbReference type="EMBL" id="JAQQAF010000001">
    <property type="protein sequence ID" value="KAJ8511480.1"/>
    <property type="molecule type" value="Genomic_DNA"/>
</dbReference>
<organism evidence="8 9">
    <name type="scientific">Ensete ventricosum</name>
    <name type="common">Abyssinian banana</name>
    <name type="synonym">Musa ensete</name>
    <dbReference type="NCBI Taxonomy" id="4639"/>
    <lineage>
        <taxon>Eukaryota</taxon>
        <taxon>Viridiplantae</taxon>
        <taxon>Streptophyta</taxon>
        <taxon>Embryophyta</taxon>
        <taxon>Tracheophyta</taxon>
        <taxon>Spermatophyta</taxon>
        <taxon>Magnoliopsida</taxon>
        <taxon>Liliopsida</taxon>
        <taxon>Zingiberales</taxon>
        <taxon>Musaceae</taxon>
        <taxon>Ensete</taxon>
    </lineage>
</organism>
<sequence length="140" mass="16046">MEAVPSRHDSSGDAHCPPRIHTNFFLTFIYIPVVAPLEIVDVVGEEVKIYMDEKWKVANKESRNSRSGDRRVVAAAAEEEGGPFLKRSASTREGRRRTTTMIKTSRSFTSRCASQVKEQRARLYIMRRCVTMLVCWRDSH</sequence>
<comment type="caution">
    <text evidence="8">The sequence shown here is derived from an EMBL/GenBank/DDBJ whole genome shotgun (WGS) entry which is preliminary data.</text>
</comment>
<keyword evidence="4" id="KW-0812">Transmembrane</keyword>
<evidence type="ECO:0000256" key="2">
    <source>
        <dbReference type="ARBA" id="ARBA00022473"/>
    </source>
</evidence>
<dbReference type="Proteomes" id="UP001222027">
    <property type="component" value="Unassembled WGS sequence"/>
</dbReference>
<keyword evidence="5" id="KW-1133">Transmembrane helix</keyword>
<evidence type="ECO:0000256" key="6">
    <source>
        <dbReference type="ARBA" id="ARBA00023136"/>
    </source>
</evidence>
<evidence type="ECO:0000256" key="7">
    <source>
        <dbReference type="ARBA" id="ARBA00024340"/>
    </source>
</evidence>
<name>A0AAV8RW99_ENSVE</name>
<evidence type="ECO:0000256" key="4">
    <source>
        <dbReference type="ARBA" id="ARBA00022692"/>
    </source>
</evidence>
<dbReference type="PANTHER" id="PTHR33102">
    <property type="entry name" value="DVL19-RELATED-RELATED"/>
    <property type="match status" value="1"/>
</dbReference>
<reference evidence="8 9" key="1">
    <citation type="submission" date="2022-12" db="EMBL/GenBank/DDBJ databases">
        <title>Chromosome-scale assembly of the Ensete ventricosum genome.</title>
        <authorList>
            <person name="Dussert Y."/>
            <person name="Stocks J."/>
            <person name="Wendawek A."/>
            <person name="Woldeyes F."/>
            <person name="Nichols R.A."/>
            <person name="Borrell J.S."/>
        </authorList>
    </citation>
    <scope>NUCLEOTIDE SEQUENCE [LARGE SCALE GENOMIC DNA]</scope>
    <source>
        <strain evidence="9">cv. Maze</strain>
        <tissue evidence="8">Seeds</tissue>
    </source>
</reference>
<evidence type="ECO:0000256" key="3">
    <source>
        <dbReference type="ARBA" id="ARBA00022475"/>
    </source>
</evidence>
<comment type="similarity">
    <text evidence="7">Belongs to the DVL/RTFL small polypeptides family.</text>
</comment>
<gene>
    <name evidence="8" type="ORF">OPV22_001914</name>
</gene>
<evidence type="ECO:0000256" key="5">
    <source>
        <dbReference type="ARBA" id="ARBA00022989"/>
    </source>
</evidence>
<keyword evidence="6" id="KW-0472">Membrane</keyword>
<dbReference type="InterPro" id="IPR051525">
    <property type="entry name" value="DVL_RTFL_regulatory"/>
</dbReference>
<evidence type="ECO:0000313" key="9">
    <source>
        <dbReference type="Proteomes" id="UP001222027"/>
    </source>
</evidence>
<dbReference type="InterPro" id="IPR012552">
    <property type="entry name" value="DVL"/>
</dbReference>
<dbReference type="GO" id="GO:0008285">
    <property type="term" value="P:negative regulation of cell population proliferation"/>
    <property type="evidence" value="ECO:0007669"/>
    <property type="project" value="InterPro"/>
</dbReference>
<keyword evidence="9" id="KW-1185">Reference proteome</keyword>
<keyword evidence="2" id="KW-0217">Developmental protein</keyword>
<dbReference type="Pfam" id="PF08137">
    <property type="entry name" value="DVL"/>
    <property type="match status" value="1"/>
</dbReference>
<keyword evidence="3" id="KW-1003">Cell membrane</keyword>
<evidence type="ECO:0000313" key="8">
    <source>
        <dbReference type="EMBL" id="KAJ8511480.1"/>
    </source>
</evidence>
<protein>
    <submittedName>
        <fullName evidence="8">Uncharacterized protein</fullName>
    </submittedName>
</protein>
<comment type="subcellular location">
    <subcellularLocation>
        <location evidence="1">Cell membrane</location>
        <topology evidence="1">Single-pass membrane protein</topology>
    </subcellularLocation>
</comment>
<dbReference type="AlphaFoldDB" id="A0AAV8RW99"/>
<evidence type="ECO:0000256" key="1">
    <source>
        <dbReference type="ARBA" id="ARBA00004162"/>
    </source>
</evidence>
<accession>A0AAV8RW99</accession>
<dbReference type="GO" id="GO:0005886">
    <property type="term" value="C:plasma membrane"/>
    <property type="evidence" value="ECO:0007669"/>
    <property type="project" value="UniProtKB-SubCell"/>
</dbReference>